<organism evidence="1 2">
    <name type="scientific">Pseudomonas pohangensis</name>
    <dbReference type="NCBI Taxonomy" id="364197"/>
    <lineage>
        <taxon>Bacteria</taxon>
        <taxon>Pseudomonadati</taxon>
        <taxon>Pseudomonadota</taxon>
        <taxon>Gammaproteobacteria</taxon>
        <taxon>Pseudomonadales</taxon>
        <taxon>Pseudomonadaceae</taxon>
        <taxon>Pseudomonas</taxon>
    </lineage>
</organism>
<dbReference type="Gene3D" id="1.10.10.1150">
    <property type="entry name" value="Coenzyme PQQ synthesis protein D (PqqD)"/>
    <property type="match status" value="1"/>
</dbReference>
<keyword evidence="2" id="KW-1185">Reference proteome</keyword>
<reference evidence="2" key="1">
    <citation type="submission" date="2016-10" db="EMBL/GenBank/DDBJ databases">
        <authorList>
            <person name="Varghese N."/>
            <person name="Submissions S."/>
        </authorList>
    </citation>
    <scope>NUCLEOTIDE SEQUENCE [LARGE SCALE GENOMIC DNA]</scope>
    <source>
        <strain evidence="2">DSM 17875</strain>
    </source>
</reference>
<name>A0A1H2ELI6_9PSED</name>
<dbReference type="STRING" id="364197.SAMN05216296_0888"/>
<dbReference type="Pfam" id="PF05402">
    <property type="entry name" value="PqqD"/>
    <property type="match status" value="1"/>
</dbReference>
<dbReference type="InterPro" id="IPR041881">
    <property type="entry name" value="PqqD_sf"/>
</dbReference>
<proteinExistence type="predicted"/>
<dbReference type="RefSeq" id="WP_090193274.1">
    <property type="nucleotide sequence ID" value="NZ_LT629785.1"/>
</dbReference>
<evidence type="ECO:0000313" key="2">
    <source>
        <dbReference type="Proteomes" id="UP000243232"/>
    </source>
</evidence>
<dbReference type="AlphaFoldDB" id="A0A1H2ELI6"/>
<dbReference type="OrthoDB" id="9800554at2"/>
<accession>A0A1H2ELI6</accession>
<dbReference type="InterPro" id="IPR008792">
    <property type="entry name" value="PQQD"/>
</dbReference>
<dbReference type="EMBL" id="LT629785">
    <property type="protein sequence ID" value="SDT95879.1"/>
    <property type="molecule type" value="Genomic_DNA"/>
</dbReference>
<dbReference type="Proteomes" id="UP000243232">
    <property type="component" value="Chromosome I"/>
</dbReference>
<protein>
    <submittedName>
        <fullName evidence="1">Coenzyme PQQ synthesis protein D (PqqD)</fullName>
    </submittedName>
</protein>
<sequence>MDILDIPLIPSDQAIESSVGDETVLLNLANGTYYGLDPVGTRIWALLKEDHTPREIVPLLVAEYEVETAVIENDLRRFLTDLQTHGIVVSG</sequence>
<gene>
    <name evidence="1" type="ORF">SAMN05216296_0888</name>
</gene>
<evidence type="ECO:0000313" key="1">
    <source>
        <dbReference type="EMBL" id="SDT95879.1"/>
    </source>
</evidence>